<keyword evidence="1" id="KW-0472">Membrane</keyword>
<proteinExistence type="predicted"/>
<reference evidence="2" key="1">
    <citation type="journal article" date="2023" name="bioRxiv">
        <title>Scaffold-level genome assemblies of two parasitoid biocontrol wasps reveal the parthenogenesis mechanism and an associated novel virus.</title>
        <authorList>
            <person name="Inwood S."/>
            <person name="Skelly J."/>
            <person name="Guhlin J."/>
            <person name="Harrop T."/>
            <person name="Goldson S."/>
            <person name="Dearden P."/>
        </authorList>
    </citation>
    <scope>NUCLEOTIDE SEQUENCE</scope>
    <source>
        <strain evidence="2">Irish</strain>
        <tissue evidence="2">Whole body</tissue>
    </source>
</reference>
<organism evidence="2 3">
    <name type="scientific">Microctonus aethiopoides</name>
    <dbReference type="NCBI Taxonomy" id="144406"/>
    <lineage>
        <taxon>Eukaryota</taxon>
        <taxon>Metazoa</taxon>
        <taxon>Ecdysozoa</taxon>
        <taxon>Arthropoda</taxon>
        <taxon>Hexapoda</taxon>
        <taxon>Insecta</taxon>
        <taxon>Pterygota</taxon>
        <taxon>Neoptera</taxon>
        <taxon>Endopterygota</taxon>
        <taxon>Hymenoptera</taxon>
        <taxon>Apocrita</taxon>
        <taxon>Ichneumonoidea</taxon>
        <taxon>Braconidae</taxon>
        <taxon>Euphorinae</taxon>
        <taxon>Microctonus</taxon>
    </lineage>
</organism>
<dbReference type="AlphaFoldDB" id="A0AA39FNR3"/>
<evidence type="ECO:0000313" key="3">
    <source>
        <dbReference type="Proteomes" id="UP001168990"/>
    </source>
</evidence>
<protein>
    <submittedName>
        <fullName evidence="2">Uncharacterized protein</fullName>
    </submittedName>
</protein>
<sequence>MEFFRAPPTSGNIFTKIKAYHAKHPIVFAQLIMTAISLSYSCYKFSTMDYDMMLISKYKRDYIVLRPDDPKVNMIKRGPIGLDY</sequence>
<keyword evidence="3" id="KW-1185">Reference proteome</keyword>
<name>A0AA39FNR3_9HYME</name>
<keyword evidence="1" id="KW-1133">Transmembrane helix</keyword>
<dbReference type="Proteomes" id="UP001168990">
    <property type="component" value="Unassembled WGS sequence"/>
</dbReference>
<feature type="transmembrane region" description="Helical" evidence="1">
    <location>
        <begin position="26"/>
        <end position="43"/>
    </location>
</feature>
<reference evidence="2" key="2">
    <citation type="submission" date="2023-03" db="EMBL/GenBank/DDBJ databases">
        <authorList>
            <person name="Inwood S.N."/>
            <person name="Skelly J.G."/>
            <person name="Guhlin J."/>
            <person name="Harrop T.W.R."/>
            <person name="Goldson S.G."/>
            <person name="Dearden P.K."/>
        </authorList>
    </citation>
    <scope>NUCLEOTIDE SEQUENCE</scope>
    <source>
        <strain evidence="2">Irish</strain>
        <tissue evidence="2">Whole body</tissue>
    </source>
</reference>
<comment type="caution">
    <text evidence="2">The sequence shown here is derived from an EMBL/GenBank/DDBJ whole genome shotgun (WGS) entry which is preliminary data.</text>
</comment>
<dbReference type="EMBL" id="JAQQBS010000002">
    <property type="protein sequence ID" value="KAK0173010.1"/>
    <property type="molecule type" value="Genomic_DNA"/>
</dbReference>
<accession>A0AA39FNR3</accession>
<evidence type="ECO:0000256" key="1">
    <source>
        <dbReference type="SAM" id="Phobius"/>
    </source>
</evidence>
<gene>
    <name evidence="2" type="ORF">PV328_006265</name>
</gene>
<keyword evidence="1" id="KW-0812">Transmembrane</keyword>
<evidence type="ECO:0000313" key="2">
    <source>
        <dbReference type="EMBL" id="KAK0173010.1"/>
    </source>
</evidence>